<dbReference type="RefSeq" id="WP_344885039.1">
    <property type="nucleotide sequence ID" value="NZ_BAABAL010000026.1"/>
</dbReference>
<dbReference type="Pfam" id="PF01183">
    <property type="entry name" value="Glyco_hydro_25"/>
    <property type="match status" value="1"/>
</dbReference>
<dbReference type="SUPFAM" id="SSF51445">
    <property type="entry name" value="(Trans)glycosidases"/>
    <property type="match status" value="1"/>
</dbReference>
<dbReference type="PROSITE" id="PS51904">
    <property type="entry name" value="GLYCOSYL_HYDROL_F25_2"/>
    <property type="match status" value="1"/>
</dbReference>
<reference evidence="5" key="1">
    <citation type="journal article" date="2019" name="Int. J. Syst. Evol. Microbiol.">
        <title>The Global Catalogue of Microorganisms (GCM) 10K type strain sequencing project: providing services to taxonomists for standard genome sequencing and annotation.</title>
        <authorList>
            <consortium name="The Broad Institute Genomics Platform"/>
            <consortium name="The Broad Institute Genome Sequencing Center for Infectious Disease"/>
            <person name="Wu L."/>
            <person name="Ma J."/>
        </authorList>
    </citation>
    <scope>NUCLEOTIDE SEQUENCE [LARGE SCALE GENOMIC DNA]</scope>
    <source>
        <strain evidence="5">JCM 17342</strain>
    </source>
</reference>
<gene>
    <name evidence="4" type="ORF">GCM10022247_70100</name>
</gene>
<proteinExistence type="inferred from homology"/>
<dbReference type="SMART" id="SM00641">
    <property type="entry name" value="Glyco_25"/>
    <property type="match status" value="1"/>
</dbReference>
<dbReference type="PANTHER" id="PTHR34135">
    <property type="entry name" value="LYSOZYME"/>
    <property type="match status" value="1"/>
</dbReference>
<organism evidence="4 5">
    <name type="scientific">Allokutzneria multivorans</name>
    <dbReference type="NCBI Taxonomy" id="1142134"/>
    <lineage>
        <taxon>Bacteria</taxon>
        <taxon>Bacillati</taxon>
        <taxon>Actinomycetota</taxon>
        <taxon>Actinomycetes</taxon>
        <taxon>Pseudonocardiales</taxon>
        <taxon>Pseudonocardiaceae</taxon>
        <taxon>Allokutzneria</taxon>
    </lineage>
</organism>
<evidence type="ECO:0000313" key="5">
    <source>
        <dbReference type="Proteomes" id="UP001501747"/>
    </source>
</evidence>
<evidence type="ECO:0000256" key="2">
    <source>
        <dbReference type="ARBA" id="ARBA00022801"/>
    </source>
</evidence>
<keyword evidence="5" id="KW-1185">Reference proteome</keyword>
<protein>
    <recommendedName>
        <fullName evidence="6">Lysozyme</fullName>
    </recommendedName>
</protein>
<accession>A0ABP7U287</accession>
<keyword evidence="2" id="KW-0378">Hydrolase</keyword>
<dbReference type="InterPro" id="IPR002053">
    <property type="entry name" value="Glyco_hydro_25"/>
</dbReference>
<comment type="caution">
    <text evidence="4">The sequence shown here is derived from an EMBL/GenBank/DDBJ whole genome shotgun (WGS) entry which is preliminary data.</text>
</comment>
<dbReference type="InterPro" id="IPR017853">
    <property type="entry name" value="GH"/>
</dbReference>
<dbReference type="Proteomes" id="UP001501747">
    <property type="component" value="Unassembled WGS sequence"/>
</dbReference>
<sequence length="201" mass="22334">MSSGIDVSRHQDVNWYGVRDAGYEWAYIKATEGIGYVDPVFDAHLNAARSVGFTVGGYHFARPDTNPPEADAEHFATELNARGLGGEGNLPPCLDIERDNGGDLAEWVRVFIAETRRITGRNQIMVYASTSWFRDKLNPDHWLDDGVRLWVAHYGRPPGQPGYLTDKVCAHQYSDTGRLPGIDGPVDLNLCMVELDQLTAQ</sequence>
<comment type="similarity">
    <text evidence="1">Belongs to the glycosyl hydrolase 25 family.</text>
</comment>
<evidence type="ECO:0000313" key="4">
    <source>
        <dbReference type="EMBL" id="GAA4034764.1"/>
    </source>
</evidence>
<dbReference type="PANTHER" id="PTHR34135:SF2">
    <property type="entry name" value="LYSOZYME"/>
    <property type="match status" value="1"/>
</dbReference>
<keyword evidence="3" id="KW-0326">Glycosidase</keyword>
<name>A0ABP7U287_9PSEU</name>
<dbReference type="CDD" id="cd00599">
    <property type="entry name" value="GH25_muramidase"/>
    <property type="match status" value="1"/>
</dbReference>
<dbReference type="Gene3D" id="3.20.20.80">
    <property type="entry name" value="Glycosidases"/>
    <property type="match status" value="1"/>
</dbReference>
<dbReference type="InterPro" id="IPR018077">
    <property type="entry name" value="Glyco_hydro_fam25_subgr"/>
</dbReference>
<evidence type="ECO:0008006" key="6">
    <source>
        <dbReference type="Google" id="ProtNLM"/>
    </source>
</evidence>
<evidence type="ECO:0000256" key="3">
    <source>
        <dbReference type="ARBA" id="ARBA00023295"/>
    </source>
</evidence>
<dbReference type="EMBL" id="BAABAL010000026">
    <property type="protein sequence ID" value="GAA4034764.1"/>
    <property type="molecule type" value="Genomic_DNA"/>
</dbReference>
<evidence type="ECO:0000256" key="1">
    <source>
        <dbReference type="ARBA" id="ARBA00010646"/>
    </source>
</evidence>